<organism evidence="2">
    <name type="scientific">Tanacetum cinerariifolium</name>
    <name type="common">Dalmatian daisy</name>
    <name type="synonym">Chrysanthemum cinerariifolium</name>
    <dbReference type="NCBI Taxonomy" id="118510"/>
    <lineage>
        <taxon>Eukaryota</taxon>
        <taxon>Viridiplantae</taxon>
        <taxon>Streptophyta</taxon>
        <taxon>Embryophyta</taxon>
        <taxon>Tracheophyta</taxon>
        <taxon>Spermatophyta</taxon>
        <taxon>Magnoliopsida</taxon>
        <taxon>eudicotyledons</taxon>
        <taxon>Gunneridae</taxon>
        <taxon>Pentapetalae</taxon>
        <taxon>asterids</taxon>
        <taxon>campanulids</taxon>
        <taxon>Asterales</taxon>
        <taxon>Asteraceae</taxon>
        <taxon>Asteroideae</taxon>
        <taxon>Anthemideae</taxon>
        <taxon>Anthemidinae</taxon>
        <taxon>Tanacetum</taxon>
    </lineage>
</organism>
<accession>A0A699GEZ3</accession>
<feature type="compositionally biased region" description="Basic residues" evidence="1">
    <location>
        <begin position="46"/>
        <end position="56"/>
    </location>
</feature>
<feature type="compositionally biased region" description="Basic and acidic residues" evidence="1">
    <location>
        <begin position="7"/>
        <end position="20"/>
    </location>
</feature>
<evidence type="ECO:0000256" key="1">
    <source>
        <dbReference type="SAM" id="MobiDB-lite"/>
    </source>
</evidence>
<feature type="compositionally biased region" description="Basic residues" evidence="1">
    <location>
        <begin position="522"/>
        <end position="535"/>
    </location>
</feature>
<feature type="region of interest" description="Disordered" evidence="1">
    <location>
        <begin position="500"/>
        <end position="544"/>
    </location>
</feature>
<feature type="compositionally biased region" description="Low complexity" evidence="1">
    <location>
        <begin position="136"/>
        <end position="147"/>
    </location>
</feature>
<feature type="region of interest" description="Disordered" evidence="1">
    <location>
        <begin position="115"/>
        <end position="182"/>
    </location>
</feature>
<protein>
    <submittedName>
        <fullName evidence="2">Uncharacterized protein</fullName>
    </submittedName>
</protein>
<gene>
    <name evidence="2" type="ORF">Tci_000427</name>
</gene>
<feature type="region of interest" description="Disordered" evidence="1">
    <location>
        <begin position="1"/>
        <end position="59"/>
    </location>
</feature>
<feature type="compositionally biased region" description="Gly residues" evidence="1">
    <location>
        <begin position="319"/>
        <end position="331"/>
    </location>
</feature>
<feature type="compositionally biased region" description="Basic residues" evidence="1">
    <location>
        <begin position="635"/>
        <end position="650"/>
    </location>
</feature>
<sequence length="739" mass="76366">MAAARQRGLDAGRPADHDRPTLAGPAADGRPAGPGPGHRLDEHPARRVHPGGRRAGRPLLAPAGAHAEQVRQCDPAGVIDAAGAQSRAHMVAASATRAVADPGHEPPCHADAGLRAGAGTGTGPGVRHPRRHVDPAASGNARAAAGGQRHPDGIAPVIDAGGPAAGSGPAGSDRHPRPGACLRPRCGQLRALGLDAVARRHLRPGHWRAPATGAARRRRGRENGVGRRANAPVLYLLGHGVAVRGRRHAGSGACAGRPVAGRVHTGMADGRARGRHTAGHGRGGQGRCAHALAPVWCRHPGSRRRDRPAGDAARRGAHGVAGGGADAGRGPGLRLYADQRLHLDPAPRAGADDGARHEHLHVHLHGPGAAVGGGHRLGADRDPAVAIVPRRWHDTGRVRGGSVWTDADPRDHPFGGAAARHAARFFAPHPVAGKLAGNGPGGPHVVPHPPDAGRHRVLRTGARDAGADQRRARHAALQARSRAKQHRPGRAAHAVAHVHPEMDHGAGKRVRADQQPPDGRERARRRAAAGGRRLRPAAVLPPSAPAGAARSVALRHAGAGPRIAAGLRALRQKPGAGVLPARHQKGAAAVFIVHQQRLPGPHGGTDPGRRPARAAPGAPLRNRHGRRAEDDGAGRPRHRLPARIGRHARAQTKAAGARRQQLVGLGNRDGHPPVPRTPHGPAAGQGHRRTTVGIPGTPPARRPQTPRAGLRTLIIMLQLCVFCITGCANSIGRSFAAVL</sequence>
<feature type="region of interest" description="Disordered" evidence="1">
    <location>
        <begin position="597"/>
        <end position="706"/>
    </location>
</feature>
<dbReference type="EMBL" id="BKCJ010000006">
    <property type="protein sequence ID" value="GEU28449.1"/>
    <property type="molecule type" value="Genomic_DNA"/>
</dbReference>
<comment type="caution">
    <text evidence="2">The sequence shown here is derived from an EMBL/GenBank/DDBJ whole genome shotgun (WGS) entry which is preliminary data.</text>
</comment>
<feature type="compositionally biased region" description="Basic and acidic residues" evidence="1">
    <location>
        <begin position="500"/>
        <end position="512"/>
    </location>
</feature>
<reference evidence="2" key="1">
    <citation type="journal article" date="2019" name="Sci. Rep.">
        <title>Draft genome of Tanacetum cinerariifolium, the natural source of mosquito coil.</title>
        <authorList>
            <person name="Yamashiro T."/>
            <person name="Shiraishi A."/>
            <person name="Satake H."/>
            <person name="Nakayama K."/>
        </authorList>
    </citation>
    <scope>NUCLEOTIDE SEQUENCE</scope>
</reference>
<name>A0A699GEZ3_TANCI</name>
<proteinExistence type="predicted"/>
<dbReference type="AlphaFoldDB" id="A0A699GEZ3"/>
<feature type="region of interest" description="Disordered" evidence="1">
    <location>
        <begin position="299"/>
        <end position="332"/>
    </location>
</feature>
<evidence type="ECO:0000313" key="2">
    <source>
        <dbReference type="EMBL" id="GEU28449.1"/>
    </source>
</evidence>